<keyword evidence="4" id="KW-1185">Reference proteome</keyword>
<name>A0ABQ5FDX8_9ASTR</name>
<dbReference type="Pfam" id="PF07727">
    <property type="entry name" value="RVT_2"/>
    <property type="match status" value="1"/>
</dbReference>
<feature type="compositionally biased region" description="Basic and acidic residues" evidence="1">
    <location>
        <begin position="523"/>
        <end position="543"/>
    </location>
</feature>
<evidence type="ECO:0000259" key="2">
    <source>
        <dbReference type="Pfam" id="PF07727"/>
    </source>
</evidence>
<dbReference type="PANTHER" id="PTHR11439">
    <property type="entry name" value="GAG-POL-RELATED RETROTRANSPOSON"/>
    <property type="match status" value="1"/>
</dbReference>
<feature type="region of interest" description="Disordered" evidence="1">
    <location>
        <begin position="521"/>
        <end position="573"/>
    </location>
</feature>
<evidence type="ECO:0000256" key="1">
    <source>
        <dbReference type="SAM" id="MobiDB-lite"/>
    </source>
</evidence>
<dbReference type="Proteomes" id="UP001151760">
    <property type="component" value="Unassembled WGS sequence"/>
</dbReference>
<gene>
    <name evidence="3" type="ORF">Tco_1004673</name>
</gene>
<dbReference type="PANTHER" id="PTHR11439:SF495">
    <property type="entry name" value="REVERSE TRANSCRIPTASE, RNA-DEPENDENT DNA POLYMERASE-RELATED"/>
    <property type="match status" value="1"/>
</dbReference>
<reference evidence="3" key="1">
    <citation type="journal article" date="2022" name="Int. J. Mol. Sci.">
        <title>Draft Genome of Tanacetum Coccineum: Genomic Comparison of Closely Related Tanacetum-Family Plants.</title>
        <authorList>
            <person name="Yamashiro T."/>
            <person name="Shiraishi A."/>
            <person name="Nakayama K."/>
            <person name="Satake H."/>
        </authorList>
    </citation>
    <scope>NUCLEOTIDE SEQUENCE</scope>
</reference>
<feature type="domain" description="Reverse transcriptase Ty1/copia-type" evidence="2">
    <location>
        <begin position="3"/>
        <end position="133"/>
    </location>
</feature>
<dbReference type="CDD" id="cd09272">
    <property type="entry name" value="RNase_HI_RT_Ty1"/>
    <property type="match status" value="1"/>
</dbReference>
<sequence length="834" mass="96327">MIIALEWIYKVKLDEYGDVLKNKAWLVVKGYRQEEGIDFKESFTPVARIKAIRIFVANAANKNMTIYQMDVKTVFLNGELNEEVYINQPKGFVDPDHPTHVYRLKKALYGLKHAPRAWYNKLSRFLIANKFSKGVVDPTLKLDEDPLGIPVDQTRFEGMAKPTKKHLEAIKRVFRYLRGTINWGLWYPKDTAMALKAYADIDRAGCQDTRRSTSGSAQFLGDNLVSWSSKKQKSTAISTTEAEYIAMSGCCAQILWMRSQLTDYGFAFNKIPLYCDNRSDIALCCNNIQHSRSKHIDIRHHLIREQVENGVVELYFVTTVYQLADIFTKALLRERFEFLLPRLGMKSCNKMAEENVPALAPTRSDKQILPFKAWLPALDITPVDLAHPFMSPLAGEQGIATRSNVDYAELMWEEFVQTIQTFFSHQENLNFPSKKPTLHVIPYCRFTKLIIFYLGSRHNIHRRPESAIHVLGDDFPLGNLKFVPKGEKDEVFGKPIPQELITEAIQNSSYYQQYLEMAARKPTAKEGGKKKTTSKADKPKEPAPAKQTKHVKEKSTKPTPSKKANKGSKERRNALSISKLKAAYYPDFGLEELVPSLWIDSERDLDNSTSNVLIPLDSWTSGLLVYRLPLSVFLYKVRPFFYLLSISLPRMDDPSMTMEEYIEFEEEKARRRSRVFNWQTATYGKIRIDDDLHDLSSMKTEFLAIAINDDFAPQDTLQCKSQNRRFKFLYSYVFLIDFAHMALPPREQRYRFLRYEGLEYLDIDIFDFEGRLARIHRREVHRVPVFYFGGLPYLMAEGLSARMLMEHGDEAGVGVFTSRAWKRMFDISCNIPLR</sequence>
<evidence type="ECO:0000313" key="3">
    <source>
        <dbReference type="EMBL" id="GJT61140.1"/>
    </source>
</evidence>
<evidence type="ECO:0000313" key="4">
    <source>
        <dbReference type="Proteomes" id="UP001151760"/>
    </source>
</evidence>
<proteinExistence type="predicted"/>
<dbReference type="SUPFAM" id="SSF56672">
    <property type="entry name" value="DNA/RNA polymerases"/>
    <property type="match status" value="1"/>
</dbReference>
<dbReference type="InterPro" id="IPR043502">
    <property type="entry name" value="DNA/RNA_pol_sf"/>
</dbReference>
<protein>
    <submittedName>
        <fullName evidence="3">Copia protein</fullName>
    </submittedName>
</protein>
<organism evidence="3 4">
    <name type="scientific">Tanacetum coccineum</name>
    <dbReference type="NCBI Taxonomy" id="301880"/>
    <lineage>
        <taxon>Eukaryota</taxon>
        <taxon>Viridiplantae</taxon>
        <taxon>Streptophyta</taxon>
        <taxon>Embryophyta</taxon>
        <taxon>Tracheophyta</taxon>
        <taxon>Spermatophyta</taxon>
        <taxon>Magnoliopsida</taxon>
        <taxon>eudicotyledons</taxon>
        <taxon>Gunneridae</taxon>
        <taxon>Pentapetalae</taxon>
        <taxon>asterids</taxon>
        <taxon>campanulids</taxon>
        <taxon>Asterales</taxon>
        <taxon>Asteraceae</taxon>
        <taxon>Asteroideae</taxon>
        <taxon>Anthemideae</taxon>
        <taxon>Anthemidinae</taxon>
        <taxon>Tanacetum</taxon>
    </lineage>
</organism>
<accession>A0ABQ5FDX8</accession>
<dbReference type="InterPro" id="IPR013103">
    <property type="entry name" value="RVT_2"/>
</dbReference>
<dbReference type="EMBL" id="BQNB010017261">
    <property type="protein sequence ID" value="GJT61140.1"/>
    <property type="molecule type" value="Genomic_DNA"/>
</dbReference>
<reference evidence="3" key="2">
    <citation type="submission" date="2022-01" db="EMBL/GenBank/DDBJ databases">
        <authorList>
            <person name="Yamashiro T."/>
            <person name="Shiraishi A."/>
            <person name="Satake H."/>
            <person name="Nakayama K."/>
        </authorList>
    </citation>
    <scope>NUCLEOTIDE SEQUENCE</scope>
</reference>
<comment type="caution">
    <text evidence="3">The sequence shown here is derived from an EMBL/GenBank/DDBJ whole genome shotgun (WGS) entry which is preliminary data.</text>
</comment>